<evidence type="ECO:0000313" key="3">
    <source>
        <dbReference type="EMBL" id="KDN62810.1"/>
    </source>
</evidence>
<protein>
    <recommendedName>
        <fullName evidence="5">WAP domain-containing protein</fullName>
    </recommendedName>
</protein>
<sequence length="155" mass="16166">MVLIRTIIASLILALGVAAVPAPASEPESQTSRVFAPVNFETDEQSSSDFSYANSTSVTASSTPTTDTSSRPPIPPGPPPGLTCDTIQCIKPWVCQNIEGKPGCYQKCGSGYCPYDTTCCNAGCNTCAPPGMMCTQPVCNSELATDPLPDPNSQL</sequence>
<accession>A0A066X9X5</accession>
<feature type="region of interest" description="Disordered" evidence="1">
    <location>
        <begin position="44"/>
        <end position="77"/>
    </location>
</feature>
<evidence type="ECO:0000313" key="4">
    <source>
        <dbReference type="Proteomes" id="UP000027238"/>
    </source>
</evidence>
<feature type="signal peptide" evidence="2">
    <location>
        <begin position="1"/>
        <end position="19"/>
    </location>
</feature>
<feature type="chain" id="PRO_5001630046" description="WAP domain-containing protein" evidence="2">
    <location>
        <begin position="20"/>
        <end position="155"/>
    </location>
</feature>
<dbReference type="AlphaFoldDB" id="A0A066X9X5"/>
<keyword evidence="4" id="KW-1185">Reference proteome</keyword>
<evidence type="ECO:0008006" key="5">
    <source>
        <dbReference type="Google" id="ProtNLM"/>
    </source>
</evidence>
<evidence type="ECO:0000256" key="2">
    <source>
        <dbReference type="SAM" id="SignalP"/>
    </source>
</evidence>
<name>A0A066X9X5_COLSU</name>
<feature type="compositionally biased region" description="Low complexity" evidence="1">
    <location>
        <begin position="55"/>
        <end position="71"/>
    </location>
</feature>
<dbReference type="Proteomes" id="UP000027238">
    <property type="component" value="Unassembled WGS sequence"/>
</dbReference>
<reference evidence="4" key="1">
    <citation type="journal article" date="2014" name="Genome Announc.">
        <title>Draft genome sequence of Colletotrichum sublineola, a destructive pathogen of cultivated sorghum.</title>
        <authorList>
            <person name="Baroncelli R."/>
            <person name="Sanz-Martin J.M."/>
            <person name="Rech G.E."/>
            <person name="Sukno S.A."/>
            <person name="Thon M.R."/>
        </authorList>
    </citation>
    <scope>NUCLEOTIDE SEQUENCE [LARGE SCALE GENOMIC DNA]</scope>
    <source>
        <strain evidence="4">TX430BB</strain>
    </source>
</reference>
<dbReference type="EMBL" id="JMSE01001300">
    <property type="protein sequence ID" value="KDN62810.1"/>
    <property type="molecule type" value="Genomic_DNA"/>
</dbReference>
<comment type="caution">
    <text evidence="3">The sequence shown here is derived from an EMBL/GenBank/DDBJ whole genome shotgun (WGS) entry which is preliminary data.</text>
</comment>
<proteinExistence type="predicted"/>
<dbReference type="HOGENOM" id="CLU_1695366_0_0_1"/>
<keyword evidence="2" id="KW-0732">Signal</keyword>
<dbReference type="STRING" id="1173701.A0A066X9X5"/>
<organism evidence="3 4">
    <name type="scientific">Colletotrichum sublineola</name>
    <name type="common">Sorghum anthracnose fungus</name>
    <dbReference type="NCBI Taxonomy" id="1173701"/>
    <lineage>
        <taxon>Eukaryota</taxon>
        <taxon>Fungi</taxon>
        <taxon>Dikarya</taxon>
        <taxon>Ascomycota</taxon>
        <taxon>Pezizomycotina</taxon>
        <taxon>Sordariomycetes</taxon>
        <taxon>Hypocreomycetidae</taxon>
        <taxon>Glomerellales</taxon>
        <taxon>Glomerellaceae</taxon>
        <taxon>Colletotrichum</taxon>
        <taxon>Colletotrichum graminicola species complex</taxon>
    </lineage>
</organism>
<evidence type="ECO:0000256" key="1">
    <source>
        <dbReference type="SAM" id="MobiDB-lite"/>
    </source>
</evidence>
<gene>
    <name evidence="3" type="ORF">CSUB01_02719</name>
</gene>